<protein>
    <submittedName>
        <fullName evidence="1">PEP-CTERM sorting domain-containing protein</fullName>
    </submittedName>
</protein>
<name>A0A8J7F0T4_9CYAN</name>
<organism evidence="1 2">
    <name type="scientific">Plectonema cf. radiosum LEGE 06105</name>
    <dbReference type="NCBI Taxonomy" id="945769"/>
    <lineage>
        <taxon>Bacteria</taxon>
        <taxon>Bacillati</taxon>
        <taxon>Cyanobacteriota</taxon>
        <taxon>Cyanophyceae</taxon>
        <taxon>Oscillatoriophycideae</taxon>
        <taxon>Oscillatoriales</taxon>
        <taxon>Microcoleaceae</taxon>
        <taxon>Plectonema</taxon>
    </lineage>
</organism>
<dbReference type="AlphaFoldDB" id="A0A8J7F0T4"/>
<reference evidence="1" key="1">
    <citation type="submission" date="2020-10" db="EMBL/GenBank/DDBJ databases">
        <authorList>
            <person name="Castelo-Branco R."/>
            <person name="Eusebio N."/>
            <person name="Adriana R."/>
            <person name="Vieira A."/>
            <person name="Brugerolle De Fraissinette N."/>
            <person name="Rezende De Castro R."/>
            <person name="Schneider M.P."/>
            <person name="Vasconcelos V."/>
            <person name="Leao P.N."/>
        </authorList>
    </citation>
    <scope>NUCLEOTIDE SEQUENCE</scope>
    <source>
        <strain evidence="1">LEGE 06105</strain>
    </source>
</reference>
<gene>
    <name evidence="1" type="ORF">IQ247_14660</name>
</gene>
<comment type="caution">
    <text evidence="1">The sequence shown here is derived from an EMBL/GenBank/DDBJ whole genome shotgun (WGS) entry which is preliminary data.</text>
</comment>
<keyword evidence="2" id="KW-1185">Reference proteome</keyword>
<dbReference type="EMBL" id="JADEWL010000044">
    <property type="protein sequence ID" value="MBE9213891.1"/>
    <property type="molecule type" value="Genomic_DNA"/>
</dbReference>
<dbReference type="InterPro" id="IPR013424">
    <property type="entry name" value="Ice-binding_C"/>
</dbReference>
<proteinExistence type="predicted"/>
<sequence length="242" mass="25940">MNKIITTLATTLTISLTFNTTVQARIINSISPPSGTGQGDVFCPQVQTSVDTPFPNNSGNQINNFPGLSCTPKTFREIAPIDTQLFVEPSGGITEYLLRETVVNSTESIWDGFNMAIGFQSDDALGGDNFASPAVILVPAGFAIPTFNNVQPTSSKFAQVNPDGSFNLNWSGGTVAPGESVDFTFSLDIPDDLEGNNFYDSFTIRQLPIASNLNENQTVPEPSLIFGLLSLLGFGFANKQKL</sequence>
<dbReference type="RefSeq" id="WP_193921168.1">
    <property type="nucleotide sequence ID" value="NZ_JADEWL010000044.1"/>
</dbReference>
<accession>A0A8J7F0T4</accession>
<dbReference type="NCBIfam" id="TIGR02595">
    <property type="entry name" value="PEP_CTERM"/>
    <property type="match status" value="1"/>
</dbReference>
<evidence type="ECO:0000313" key="1">
    <source>
        <dbReference type="EMBL" id="MBE9213891.1"/>
    </source>
</evidence>
<evidence type="ECO:0000313" key="2">
    <source>
        <dbReference type="Proteomes" id="UP000620559"/>
    </source>
</evidence>
<dbReference type="Proteomes" id="UP000620559">
    <property type="component" value="Unassembled WGS sequence"/>
</dbReference>